<proteinExistence type="predicted"/>
<organism evidence="1 2">
    <name type="scientific">Campylobacter ureolyticus RIGS 9880</name>
    <dbReference type="NCBI Taxonomy" id="1032069"/>
    <lineage>
        <taxon>Bacteria</taxon>
        <taxon>Pseudomonadati</taxon>
        <taxon>Campylobacterota</taxon>
        <taxon>Epsilonproteobacteria</taxon>
        <taxon>Campylobacterales</taxon>
        <taxon>Campylobacteraceae</taxon>
        <taxon>Campylobacter</taxon>
    </lineage>
</organism>
<dbReference type="EMBL" id="CP012195">
    <property type="protein sequence ID" value="AKT91414.1"/>
    <property type="molecule type" value="Genomic_DNA"/>
</dbReference>
<dbReference type="Proteomes" id="UP000063971">
    <property type="component" value="Chromosome"/>
</dbReference>
<evidence type="ECO:0000313" key="2">
    <source>
        <dbReference type="Proteomes" id="UP000063971"/>
    </source>
</evidence>
<accession>A0AAU8UGZ4</accession>
<sequence>MSSPDKEKEQKVLNEIIKFSTRKPMIDKSYNKFQRTHEIMQELINSPLPLEVTELSNISNKELVFLKSSIELMADYLNSLGFDFINHKDEILMPIYEEFEKRRKNYD</sequence>
<reference evidence="1 2" key="1">
    <citation type="journal article" date="2015" name="Genome Announc.">
        <title>Complete Genome Sequence of the Campylobacter ureolyticus Clinical Isolate RIGS 9880.</title>
        <authorList>
            <person name="Miller W.G."/>
            <person name="Yee E."/>
            <person name="On S.L."/>
            <person name="Andersen L.P."/>
            <person name="Bono J.L."/>
        </authorList>
    </citation>
    <scope>NUCLEOTIDE SEQUENCE [LARGE SCALE GENOMIC DNA]</scope>
    <source>
        <strain evidence="1 2">RIGS 9880</strain>
    </source>
</reference>
<dbReference type="KEGG" id="cure:CUREO_1608"/>
<evidence type="ECO:0000313" key="1">
    <source>
        <dbReference type="EMBL" id="AKT91414.1"/>
    </source>
</evidence>
<dbReference type="AlphaFoldDB" id="A0AAU8UGZ4"/>
<name>A0AAU8UGZ4_9BACT</name>
<gene>
    <name evidence="1" type="ORF">CUREO_1608</name>
</gene>
<protein>
    <submittedName>
        <fullName evidence="1">Uncharacterized protein</fullName>
    </submittedName>
</protein>
<dbReference type="RefSeq" id="WP_016646370.1">
    <property type="nucleotide sequence ID" value="NZ_CP012195.1"/>
</dbReference>